<comment type="cofactor">
    <cofactor evidence="12">
        <name>[4Fe-4S] cluster</name>
        <dbReference type="ChEBI" id="CHEBI:49883"/>
    </cofactor>
    <text evidence="12">Binds 1 [4Fe-4S] cluster per subunit.</text>
</comment>
<comment type="pathway">
    <text evidence="3 12">Amino-acid biosynthesis; L-leucine biosynthesis; L-leucine from 3-methyl-2-oxobutanoate: step 2/4.</text>
</comment>
<feature type="binding site" evidence="12">
    <location>
        <position position="347"/>
    </location>
    <ligand>
        <name>[4Fe-4S] cluster</name>
        <dbReference type="ChEBI" id="CHEBI:49883"/>
    </ligand>
</feature>
<evidence type="ECO:0000256" key="1">
    <source>
        <dbReference type="ARBA" id="ARBA00000491"/>
    </source>
</evidence>
<dbReference type="GO" id="GO:0051539">
    <property type="term" value="F:4 iron, 4 sulfur cluster binding"/>
    <property type="evidence" value="ECO:0007669"/>
    <property type="project" value="UniProtKB-KW"/>
</dbReference>
<dbReference type="SUPFAM" id="SSF53732">
    <property type="entry name" value="Aconitase iron-sulfur domain"/>
    <property type="match status" value="1"/>
</dbReference>
<dbReference type="PANTHER" id="PTHR43822:SF9">
    <property type="entry name" value="3-ISOPROPYLMALATE DEHYDRATASE"/>
    <property type="match status" value="1"/>
</dbReference>
<dbReference type="InterPro" id="IPR050067">
    <property type="entry name" value="IPM_dehydratase_rel_enz"/>
</dbReference>
<organism evidence="14 15">
    <name type="scientific">Rapidithrix thailandica</name>
    <dbReference type="NCBI Taxonomy" id="413964"/>
    <lineage>
        <taxon>Bacteria</taxon>
        <taxon>Pseudomonadati</taxon>
        <taxon>Bacteroidota</taxon>
        <taxon>Cytophagia</taxon>
        <taxon>Cytophagales</taxon>
        <taxon>Flammeovirgaceae</taxon>
        <taxon>Rapidithrix</taxon>
    </lineage>
</organism>
<keyword evidence="11 12" id="KW-0100">Branched-chain amino acid biosynthesis</keyword>
<evidence type="ECO:0000256" key="2">
    <source>
        <dbReference type="ARBA" id="ARBA00002695"/>
    </source>
</evidence>
<evidence type="ECO:0000313" key="15">
    <source>
        <dbReference type="Proteomes" id="UP001403385"/>
    </source>
</evidence>
<keyword evidence="15" id="KW-1185">Reference proteome</keyword>
<dbReference type="NCBIfam" id="NF009116">
    <property type="entry name" value="PRK12466.1"/>
    <property type="match status" value="1"/>
</dbReference>
<keyword evidence="5 12" id="KW-0004">4Fe-4S</keyword>
<evidence type="ECO:0000256" key="8">
    <source>
        <dbReference type="ARBA" id="ARBA00023004"/>
    </source>
</evidence>
<dbReference type="NCBIfam" id="NF004016">
    <property type="entry name" value="PRK05478.1"/>
    <property type="match status" value="1"/>
</dbReference>
<evidence type="ECO:0000259" key="13">
    <source>
        <dbReference type="Pfam" id="PF00330"/>
    </source>
</evidence>
<keyword evidence="7 12" id="KW-0479">Metal-binding</keyword>
<comment type="similarity">
    <text evidence="12">Belongs to the aconitase/IPM isomerase family. LeuC type 1 subfamily.</text>
</comment>
<dbReference type="InterPro" id="IPR036008">
    <property type="entry name" value="Aconitase_4Fe-4S_dom"/>
</dbReference>
<dbReference type="GO" id="GO:0046872">
    <property type="term" value="F:metal ion binding"/>
    <property type="evidence" value="ECO:0007669"/>
    <property type="project" value="UniProtKB-KW"/>
</dbReference>
<dbReference type="GO" id="GO:0003861">
    <property type="term" value="F:3-isopropylmalate dehydratase activity"/>
    <property type="evidence" value="ECO:0007669"/>
    <property type="project" value="UniProtKB-UniRule"/>
</dbReference>
<evidence type="ECO:0000256" key="5">
    <source>
        <dbReference type="ARBA" id="ARBA00022485"/>
    </source>
</evidence>
<feature type="binding site" evidence="12">
    <location>
        <position position="410"/>
    </location>
    <ligand>
        <name>[4Fe-4S] cluster</name>
        <dbReference type="ChEBI" id="CHEBI:49883"/>
    </ligand>
</feature>
<dbReference type="NCBIfam" id="TIGR00170">
    <property type="entry name" value="leuC"/>
    <property type="match status" value="1"/>
</dbReference>
<proteinExistence type="inferred from homology"/>
<dbReference type="PANTHER" id="PTHR43822">
    <property type="entry name" value="HOMOACONITASE, MITOCHONDRIAL-RELATED"/>
    <property type="match status" value="1"/>
</dbReference>
<dbReference type="RefSeq" id="WP_346823780.1">
    <property type="nucleotide sequence ID" value="NZ_JBDKWZ010000018.1"/>
</dbReference>
<comment type="catalytic activity">
    <reaction evidence="1 12">
        <text>(2R,3S)-3-isopropylmalate = (2S)-2-isopropylmalate</text>
        <dbReference type="Rhea" id="RHEA:32287"/>
        <dbReference type="ChEBI" id="CHEBI:1178"/>
        <dbReference type="ChEBI" id="CHEBI:35121"/>
        <dbReference type="EC" id="4.2.1.33"/>
    </reaction>
</comment>
<keyword evidence="9 12" id="KW-0411">Iron-sulfur</keyword>
<evidence type="ECO:0000256" key="12">
    <source>
        <dbReference type="HAMAP-Rule" id="MF_01026"/>
    </source>
</evidence>
<dbReference type="InterPro" id="IPR001030">
    <property type="entry name" value="Acoase/IPM_deHydtase_lsu_aba"/>
</dbReference>
<feature type="domain" description="Aconitase/3-isopropylmalate dehydratase large subunit alpha/beta/alpha" evidence="13">
    <location>
        <begin position="8"/>
        <end position="457"/>
    </location>
</feature>
<protein>
    <recommendedName>
        <fullName evidence="12">3-isopropylmalate dehydratase large subunit</fullName>
        <ecNumber evidence="12">4.2.1.33</ecNumber>
    </recommendedName>
    <alternativeName>
        <fullName evidence="12">Alpha-IPM isomerase</fullName>
        <shortName evidence="12">IPMI</shortName>
    </alternativeName>
    <alternativeName>
        <fullName evidence="12">Isopropylmalate isomerase</fullName>
    </alternativeName>
</protein>
<comment type="caution">
    <text evidence="14">The sequence shown here is derived from an EMBL/GenBank/DDBJ whole genome shotgun (WGS) entry which is preliminary data.</text>
</comment>
<evidence type="ECO:0000256" key="10">
    <source>
        <dbReference type="ARBA" id="ARBA00023239"/>
    </source>
</evidence>
<evidence type="ECO:0000313" key="14">
    <source>
        <dbReference type="EMBL" id="MEN7550998.1"/>
    </source>
</evidence>
<evidence type="ECO:0000256" key="9">
    <source>
        <dbReference type="ARBA" id="ARBA00023014"/>
    </source>
</evidence>
<keyword evidence="8 12" id="KW-0408">Iron</keyword>
<comment type="subunit">
    <text evidence="12">Heterodimer of LeuC and LeuD.</text>
</comment>
<dbReference type="PROSITE" id="PS01244">
    <property type="entry name" value="ACONITASE_2"/>
    <property type="match status" value="1"/>
</dbReference>
<dbReference type="AlphaFoldDB" id="A0AAW9SIA9"/>
<evidence type="ECO:0000256" key="11">
    <source>
        <dbReference type="ARBA" id="ARBA00023304"/>
    </source>
</evidence>
<dbReference type="InterPro" id="IPR015931">
    <property type="entry name" value="Acnase/IPM_dHydase_lsu_aba_1/3"/>
</dbReference>
<dbReference type="InterPro" id="IPR033941">
    <property type="entry name" value="IPMI_cat"/>
</dbReference>
<dbReference type="Proteomes" id="UP001403385">
    <property type="component" value="Unassembled WGS sequence"/>
</dbReference>
<reference evidence="14 15" key="1">
    <citation type="submission" date="2024-04" db="EMBL/GenBank/DDBJ databases">
        <title>Novel genus in family Flammeovirgaceae.</title>
        <authorList>
            <person name="Nguyen T.H."/>
            <person name="Vuong T.Q."/>
            <person name="Le H."/>
            <person name="Kim S.-G."/>
        </authorList>
    </citation>
    <scope>NUCLEOTIDE SEQUENCE [LARGE SCALE GENOMIC DNA]</scope>
    <source>
        <strain evidence="14 15">JCM 23209</strain>
    </source>
</reference>
<accession>A0AAW9SIA9</accession>
<dbReference type="Pfam" id="PF00330">
    <property type="entry name" value="Aconitase"/>
    <property type="match status" value="1"/>
</dbReference>
<dbReference type="CDD" id="cd01583">
    <property type="entry name" value="IPMI"/>
    <property type="match status" value="1"/>
</dbReference>
<keyword evidence="4 12" id="KW-0432">Leucine biosynthesis</keyword>
<dbReference type="GO" id="GO:0009098">
    <property type="term" value="P:L-leucine biosynthetic process"/>
    <property type="evidence" value="ECO:0007669"/>
    <property type="project" value="UniProtKB-UniRule"/>
</dbReference>
<keyword evidence="6 12" id="KW-0028">Amino-acid biosynthesis</keyword>
<dbReference type="InterPro" id="IPR004430">
    <property type="entry name" value="3-IsopropMal_deHydase_lsu"/>
</dbReference>
<evidence type="ECO:0000256" key="3">
    <source>
        <dbReference type="ARBA" id="ARBA00004729"/>
    </source>
</evidence>
<evidence type="ECO:0000256" key="4">
    <source>
        <dbReference type="ARBA" id="ARBA00022430"/>
    </source>
</evidence>
<feature type="binding site" evidence="12">
    <location>
        <position position="407"/>
    </location>
    <ligand>
        <name>[4Fe-4S] cluster</name>
        <dbReference type="ChEBI" id="CHEBI:49883"/>
    </ligand>
</feature>
<dbReference type="EC" id="4.2.1.33" evidence="12"/>
<name>A0AAW9SIA9_9BACT</name>
<dbReference type="InterPro" id="IPR018136">
    <property type="entry name" value="Aconitase_4Fe-4S_BS"/>
</dbReference>
<evidence type="ECO:0000256" key="6">
    <source>
        <dbReference type="ARBA" id="ARBA00022605"/>
    </source>
</evidence>
<dbReference type="Gene3D" id="3.30.499.10">
    <property type="entry name" value="Aconitase, domain 3"/>
    <property type="match status" value="2"/>
</dbReference>
<sequence length="465" mass="50105">MAGKTLFDKIWDAHVVSEIKGGPSVLYIDKHLIHEVTSPQAFAGLDKRGISVFRPQNTVATPDHNVPTLNQHLPIKDELSRFQVNKLTENCEKHGVTLYGLNHPYQGIVHVIGPQLGLTQPGMTMVCGDSHTSTHGAFGSVAFGIGTSEVEMVLATQCILQPKPKRMRITVDGDLKGGVTAKDVVLYIISKVTASGGTGYFIEFAGSAIRSLSMEGRMTVCNMSIEMGARGGLIAPDETTFDYIQGREFAPQGEAFEKAVAKWKQLYSDEDAAFDRELTFDAADIEPMITYGTNPGMGTKVKGSIPTLEDIPASAQPSFEKSLKYMGFAPGDALVGKQVDYVFVGSCTNGRIEDLREVAQFVKGKKKADNITAWIVPGSKQVEQQAYEEGIVEILEEAGFKLRQPGCSACLAMNDDKIPAGKYAVSTSNRNFEGRQGPGARTLLASPLTAAAVAVAGKIVDPREL</sequence>
<dbReference type="HAMAP" id="MF_01026">
    <property type="entry name" value="LeuC_type1"/>
    <property type="match status" value="1"/>
</dbReference>
<evidence type="ECO:0000256" key="7">
    <source>
        <dbReference type="ARBA" id="ARBA00022723"/>
    </source>
</evidence>
<dbReference type="PROSITE" id="PS00450">
    <property type="entry name" value="ACONITASE_1"/>
    <property type="match status" value="1"/>
</dbReference>
<gene>
    <name evidence="12 14" type="primary">leuC</name>
    <name evidence="14" type="ORF">AAG747_23960</name>
</gene>
<comment type="function">
    <text evidence="2 12">Catalyzes the isomerization between 2-isopropylmalate and 3-isopropylmalate, via the formation of 2-isopropylmaleate.</text>
</comment>
<dbReference type="PRINTS" id="PR00415">
    <property type="entry name" value="ACONITASE"/>
</dbReference>
<keyword evidence="10 12" id="KW-0456">Lyase</keyword>
<dbReference type="EMBL" id="JBDKWZ010000018">
    <property type="protein sequence ID" value="MEN7550998.1"/>
    <property type="molecule type" value="Genomic_DNA"/>
</dbReference>